<evidence type="ECO:0000313" key="2">
    <source>
        <dbReference type="EMBL" id="QFQ97566.1"/>
    </source>
</evidence>
<feature type="compositionally biased region" description="Low complexity" evidence="1">
    <location>
        <begin position="85"/>
        <end position="95"/>
    </location>
</feature>
<dbReference type="InterPro" id="IPR051200">
    <property type="entry name" value="Host-pathogen_enzymatic-act"/>
</dbReference>
<evidence type="ECO:0000256" key="1">
    <source>
        <dbReference type="SAM" id="MobiDB-lite"/>
    </source>
</evidence>
<dbReference type="PANTHER" id="PTHR47197">
    <property type="entry name" value="PROTEIN NIRF"/>
    <property type="match status" value="1"/>
</dbReference>
<feature type="compositionally biased region" description="Pro residues" evidence="1">
    <location>
        <begin position="160"/>
        <end position="175"/>
    </location>
</feature>
<protein>
    <submittedName>
        <fullName evidence="2">YncE family protein</fullName>
    </submittedName>
</protein>
<keyword evidence="3" id="KW-1185">Reference proteome</keyword>
<reference evidence="2 3" key="1">
    <citation type="submission" date="2019-10" db="EMBL/GenBank/DDBJ databases">
        <title>Streptomyces sp. strain GY16 isolated from leaves of Broussonetia papyrifera.</title>
        <authorList>
            <person name="Mo P."/>
        </authorList>
    </citation>
    <scope>NUCLEOTIDE SEQUENCE [LARGE SCALE GENOMIC DNA]</scope>
    <source>
        <strain evidence="2 3">GY16</strain>
    </source>
</reference>
<dbReference type="AlphaFoldDB" id="A0A5P8K3E6"/>
<sequence length="422" mass="44356">MTAMARSPAIGATGAAPDAQAHGALYRRAPSVQLPMLTNKRATRDRGTGRSVPHGPPPSGPGGAESHVPRNTTRLDSGPTPPNAPTARRATGAPTSPHPTSPPPTVHPNRSRLTRERESGGAVMATEHDRRDRLAAERADTPLVRLLDTARARGHEMVRPPDPTAPPAPSAPAAPRPLSTIRVGESPHSLAVSPDGTRLYVSDFKADSVVVVDLPREEVVDTVAVDDGPYGVAASPDGTRLHVAVPDTELLLKIEFPDDVSGSHFGHAPYGVAAGPDGQRVYLALALEDRVWVTDQFAMGDFASVPGLDFPVGVAVSPDEKYLYVTHYFAGRVSVVDLGRTSVISTIPVSNGPYGVTVTRDGSRLYVAHFPYGTVSVIDTARGEVTDTIAVADGSRGVAVSPDGSRLYVTDFFAGTVSVLRP</sequence>
<proteinExistence type="predicted"/>
<dbReference type="PANTHER" id="PTHR47197:SF3">
    <property type="entry name" value="DIHYDRO-HEME D1 DEHYDROGENASE"/>
    <property type="match status" value="1"/>
</dbReference>
<feature type="compositionally biased region" description="Basic and acidic residues" evidence="1">
    <location>
        <begin position="126"/>
        <end position="140"/>
    </location>
</feature>
<dbReference type="Proteomes" id="UP000327294">
    <property type="component" value="Chromosome"/>
</dbReference>
<feature type="compositionally biased region" description="Pro residues" evidence="1">
    <location>
        <begin position="96"/>
        <end position="106"/>
    </location>
</feature>
<organism evidence="2 3">
    <name type="scientific">Streptomyces phaeolivaceus</name>
    <dbReference type="NCBI Taxonomy" id="2653200"/>
    <lineage>
        <taxon>Bacteria</taxon>
        <taxon>Bacillati</taxon>
        <taxon>Actinomycetota</taxon>
        <taxon>Actinomycetes</taxon>
        <taxon>Kitasatosporales</taxon>
        <taxon>Streptomycetaceae</taxon>
        <taxon>Streptomyces</taxon>
    </lineage>
</organism>
<accession>A0A5P8K3E6</accession>
<dbReference type="Gene3D" id="2.130.10.10">
    <property type="entry name" value="YVTN repeat-like/Quinoprotein amine dehydrogenase"/>
    <property type="match status" value="2"/>
</dbReference>
<dbReference type="InterPro" id="IPR015943">
    <property type="entry name" value="WD40/YVTN_repeat-like_dom_sf"/>
</dbReference>
<dbReference type="SUPFAM" id="SSF51004">
    <property type="entry name" value="C-terminal (heme d1) domain of cytochrome cd1-nitrite reductase"/>
    <property type="match status" value="1"/>
</dbReference>
<gene>
    <name evidence="2" type="ORF">F9278_16595</name>
</gene>
<dbReference type="InterPro" id="IPR011048">
    <property type="entry name" value="Haem_d1_sf"/>
</dbReference>
<evidence type="ECO:0000313" key="3">
    <source>
        <dbReference type="Proteomes" id="UP000327294"/>
    </source>
</evidence>
<feature type="region of interest" description="Disordered" evidence="1">
    <location>
        <begin position="1"/>
        <end position="179"/>
    </location>
</feature>
<name>A0A5P8K3E6_9ACTN</name>
<dbReference type="NCBIfam" id="TIGR02276">
    <property type="entry name" value="beta_rpt_yvtn"/>
    <property type="match status" value="2"/>
</dbReference>
<dbReference type="KEGG" id="sphv:F9278_16595"/>
<dbReference type="InterPro" id="IPR011964">
    <property type="entry name" value="YVTN_b-propeller_repeat"/>
</dbReference>
<feature type="compositionally biased region" description="Basic and acidic residues" evidence="1">
    <location>
        <begin position="148"/>
        <end position="159"/>
    </location>
</feature>
<dbReference type="EMBL" id="CP045096">
    <property type="protein sequence ID" value="QFQ97566.1"/>
    <property type="molecule type" value="Genomic_DNA"/>
</dbReference>